<evidence type="ECO:0000256" key="1">
    <source>
        <dbReference type="SAM" id="SignalP"/>
    </source>
</evidence>
<dbReference type="EMBL" id="JAFBCV010000013">
    <property type="protein sequence ID" value="MBM7840271.1"/>
    <property type="molecule type" value="Genomic_DNA"/>
</dbReference>
<proteinExistence type="predicted"/>
<gene>
    <name evidence="2" type="ORF">JOC54_003552</name>
</gene>
<organism evidence="2 3">
    <name type="scientific">Shouchella xiaoxiensis</name>
    <dbReference type="NCBI Taxonomy" id="766895"/>
    <lineage>
        <taxon>Bacteria</taxon>
        <taxon>Bacillati</taxon>
        <taxon>Bacillota</taxon>
        <taxon>Bacilli</taxon>
        <taxon>Bacillales</taxon>
        <taxon>Bacillaceae</taxon>
        <taxon>Shouchella</taxon>
    </lineage>
</organism>
<evidence type="ECO:0000313" key="2">
    <source>
        <dbReference type="EMBL" id="MBM7840271.1"/>
    </source>
</evidence>
<dbReference type="RefSeq" id="WP_204467807.1">
    <property type="nucleotide sequence ID" value="NZ_JAFBCV010000013.1"/>
</dbReference>
<feature type="chain" id="PRO_5047486705" evidence="1">
    <location>
        <begin position="27"/>
        <end position="105"/>
    </location>
</feature>
<evidence type="ECO:0000313" key="3">
    <source>
        <dbReference type="Proteomes" id="UP001179280"/>
    </source>
</evidence>
<accession>A0ABS2SYJ3</accession>
<feature type="signal peptide" evidence="1">
    <location>
        <begin position="1"/>
        <end position="26"/>
    </location>
</feature>
<keyword evidence="1" id="KW-0732">Signal</keyword>
<comment type="caution">
    <text evidence="2">The sequence shown here is derived from an EMBL/GenBank/DDBJ whole genome shotgun (WGS) entry which is preliminary data.</text>
</comment>
<protein>
    <submittedName>
        <fullName evidence="2">Uncharacterized protein</fullName>
    </submittedName>
</protein>
<reference evidence="2" key="1">
    <citation type="submission" date="2021-01" db="EMBL/GenBank/DDBJ databases">
        <title>Genomic Encyclopedia of Type Strains, Phase IV (KMG-IV): sequencing the most valuable type-strain genomes for metagenomic binning, comparative biology and taxonomic classification.</title>
        <authorList>
            <person name="Goeker M."/>
        </authorList>
    </citation>
    <scope>NUCLEOTIDE SEQUENCE</scope>
    <source>
        <strain evidence="2">DSM 21943</strain>
    </source>
</reference>
<dbReference type="Proteomes" id="UP001179280">
    <property type="component" value="Unassembled WGS sequence"/>
</dbReference>
<keyword evidence="3" id="KW-1185">Reference proteome</keyword>
<sequence length="105" mass="11922">MIKKSLFLLLSVLMLSLTIAPNSSLATSLPHPNEMTKQDVEIQNTMRITHSYVGPSGNIPSTYRYNRNGWVGTLNYTHFTYTSNTYQWRYHFSGTVTCVNAPCPM</sequence>
<name>A0ABS2SYJ3_9BACI</name>